<dbReference type="PANTHER" id="PTHR43685:SF2">
    <property type="entry name" value="GLYCOSYLTRANSFERASE 2-LIKE DOMAIN-CONTAINING PROTEIN"/>
    <property type="match status" value="1"/>
</dbReference>
<dbReference type="Proteomes" id="UP000277579">
    <property type="component" value="Unassembled WGS sequence"/>
</dbReference>
<sequence length="295" mass="34436">MISILIPTYNFDIFPLVSSLHEQAKKLTIEYEIICLDDASKKYHIENQKINTLDHCSYTILEKNIGRSAIRNLLAKKARFENLLFLDADVIPIEEDFVSNYVSQINSEEKVVYGGIRYQKDKPGKDQILRWVYGNSREALPIEQRQKNPYLAFLTLNFMIKKSVFKTVSFNEEIPNLRHEDTLFSYDLKKAGIKVVHIENPVYHLGLESSKVFLRKSEEALIGLDYLINNKLIVPEYVKLSEYYKTLNKYGIKGLYLFFYKTFKSAFLNNLLGKNPSLFAFDLFRLGYFCDLKTK</sequence>
<comment type="caution">
    <text evidence="2">The sequence shown here is derived from an EMBL/GenBank/DDBJ whole genome shotgun (WGS) entry which is preliminary data.</text>
</comment>
<dbReference type="EMBL" id="RBLC01000008">
    <property type="protein sequence ID" value="RKS17519.1"/>
    <property type="molecule type" value="Genomic_DNA"/>
</dbReference>
<keyword evidence="3" id="KW-1185">Reference proteome</keyword>
<evidence type="ECO:0000313" key="3">
    <source>
        <dbReference type="Proteomes" id="UP000277579"/>
    </source>
</evidence>
<organism evidence="2 3">
    <name type="scientific">Flavobacterium endophyticum</name>
    <dbReference type="NCBI Taxonomy" id="1540163"/>
    <lineage>
        <taxon>Bacteria</taxon>
        <taxon>Pseudomonadati</taxon>
        <taxon>Bacteroidota</taxon>
        <taxon>Flavobacteriia</taxon>
        <taxon>Flavobacteriales</taxon>
        <taxon>Flavobacteriaceae</taxon>
        <taxon>Flavobacterium</taxon>
    </lineage>
</organism>
<reference evidence="2 3" key="1">
    <citation type="submission" date="2018-10" db="EMBL/GenBank/DDBJ databases">
        <title>Genomic Encyclopedia of Archaeal and Bacterial Type Strains, Phase II (KMG-II): from individual species to whole genera.</title>
        <authorList>
            <person name="Goeker M."/>
        </authorList>
    </citation>
    <scope>NUCLEOTIDE SEQUENCE [LARGE SCALE GENOMIC DNA]</scope>
    <source>
        <strain evidence="2 3">DSM 29537</strain>
    </source>
</reference>
<evidence type="ECO:0000259" key="1">
    <source>
        <dbReference type="Pfam" id="PF00535"/>
    </source>
</evidence>
<dbReference type="GO" id="GO:0016740">
    <property type="term" value="F:transferase activity"/>
    <property type="evidence" value="ECO:0007669"/>
    <property type="project" value="UniProtKB-KW"/>
</dbReference>
<dbReference type="Pfam" id="PF00535">
    <property type="entry name" value="Glycos_transf_2"/>
    <property type="match status" value="1"/>
</dbReference>
<dbReference type="RefSeq" id="WP_121377675.1">
    <property type="nucleotide sequence ID" value="NZ_RBLC01000008.1"/>
</dbReference>
<protein>
    <submittedName>
        <fullName evidence="2">Glycosyl transferase family 2</fullName>
    </submittedName>
</protein>
<dbReference type="OrthoDB" id="761861at2"/>
<dbReference type="InterPro" id="IPR029044">
    <property type="entry name" value="Nucleotide-diphossugar_trans"/>
</dbReference>
<feature type="domain" description="Glycosyltransferase 2-like" evidence="1">
    <location>
        <begin position="3"/>
        <end position="166"/>
    </location>
</feature>
<dbReference type="InterPro" id="IPR050834">
    <property type="entry name" value="Glycosyltransf_2"/>
</dbReference>
<accession>A0A495LYK0</accession>
<evidence type="ECO:0000313" key="2">
    <source>
        <dbReference type="EMBL" id="RKS17519.1"/>
    </source>
</evidence>
<dbReference type="Gene3D" id="3.90.550.10">
    <property type="entry name" value="Spore Coat Polysaccharide Biosynthesis Protein SpsA, Chain A"/>
    <property type="match status" value="1"/>
</dbReference>
<dbReference type="SUPFAM" id="SSF53448">
    <property type="entry name" value="Nucleotide-diphospho-sugar transferases"/>
    <property type="match status" value="1"/>
</dbReference>
<dbReference type="AlphaFoldDB" id="A0A495LYK0"/>
<dbReference type="InterPro" id="IPR001173">
    <property type="entry name" value="Glyco_trans_2-like"/>
</dbReference>
<name>A0A495LYK0_9FLAO</name>
<proteinExistence type="predicted"/>
<dbReference type="PANTHER" id="PTHR43685">
    <property type="entry name" value="GLYCOSYLTRANSFERASE"/>
    <property type="match status" value="1"/>
</dbReference>
<dbReference type="CDD" id="cd00761">
    <property type="entry name" value="Glyco_tranf_GTA_type"/>
    <property type="match status" value="1"/>
</dbReference>
<keyword evidence="2" id="KW-0808">Transferase</keyword>
<gene>
    <name evidence="2" type="ORF">CLV94_3406</name>
</gene>